<dbReference type="InterPro" id="IPR000387">
    <property type="entry name" value="Tyr_Pase_dom"/>
</dbReference>
<feature type="domain" description="Tyrosine specific protein phosphatases" evidence="2">
    <location>
        <begin position="168"/>
        <end position="207"/>
    </location>
</feature>
<dbReference type="PANTHER" id="PTHR23339">
    <property type="entry name" value="TYROSINE SPECIFIC PROTEIN PHOSPHATASE AND DUAL SPECIFICITY PROTEIN PHOSPHATASE"/>
    <property type="match status" value="1"/>
</dbReference>
<dbReference type="Gene3D" id="3.90.190.10">
    <property type="entry name" value="Protein tyrosine phosphatase superfamily"/>
    <property type="match status" value="1"/>
</dbReference>
<name>A0AAW1QKC9_9CHLO</name>
<dbReference type="GO" id="GO:0016791">
    <property type="term" value="F:phosphatase activity"/>
    <property type="evidence" value="ECO:0007669"/>
    <property type="project" value="UniProtKB-ARBA"/>
</dbReference>
<keyword evidence="4" id="KW-1185">Reference proteome</keyword>
<dbReference type="PROSITE" id="PS50056">
    <property type="entry name" value="TYR_PHOSPHATASE_2"/>
    <property type="match status" value="1"/>
</dbReference>
<evidence type="ECO:0000256" key="1">
    <source>
        <dbReference type="ARBA" id="ARBA00022801"/>
    </source>
</evidence>
<dbReference type="AlphaFoldDB" id="A0AAW1QKC9"/>
<dbReference type="InterPro" id="IPR057023">
    <property type="entry name" value="PTP-SAK"/>
</dbReference>
<dbReference type="EMBL" id="JALJOU010000094">
    <property type="protein sequence ID" value="KAK9821934.1"/>
    <property type="molecule type" value="Genomic_DNA"/>
</dbReference>
<dbReference type="SUPFAM" id="SSF52799">
    <property type="entry name" value="(Phosphotyrosine protein) phosphatases II"/>
    <property type="match status" value="1"/>
</dbReference>
<keyword evidence="1" id="KW-0378">Hydrolase</keyword>
<evidence type="ECO:0000313" key="3">
    <source>
        <dbReference type="EMBL" id="KAK9821934.1"/>
    </source>
</evidence>
<dbReference type="InterPro" id="IPR050561">
    <property type="entry name" value="PTP"/>
</dbReference>
<accession>A0AAW1QKC9</accession>
<dbReference type="Proteomes" id="UP001445335">
    <property type="component" value="Unassembled WGS sequence"/>
</dbReference>
<evidence type="ECO:0000313" key="4">
    <source>
        <dbReference type="Proteomes" id="UP001445335"/>
    </source>
</evidence>
<dbReference type="Pfam" id="PF22784">
    <property type="entry name" value="PTP-SAK"/>
    <property type="match status" value="1"/>
</dbReference>
<gene>
    <name evidence="3" type="ORF">WJX81_004471</name>
</gene>
<protein>
    <recommendedName>
        <fullName evidence="2">Tyrosine specific protein phosphatases domain-containing protein</fullName>
    </recommendedName>
</protein>
<sequence length="238" mass="26102">MPLEDEGFAAAHAFESYANWLIPGRLMLGRYPYIEPSRCGSREQGEQQLRRLLEAGITTFVALQAEVDAQETLRVGGQAGFLPYLPTATLLHAAMGAPPGAEDLEGLRNQYLNSFLPPRRKQKRHAQEQAPARGRLHFARFPIVDLDIPTPELMEGALADLRARLGAGERVYVHCWGGRGRAGTVGACALAALYDLPADEALARVQRAFNTRGDDGRASPETPEQIEFVRQYVAANPP</sequence>
<comment type="caution">
    <text evidence="3">The sequence shown here is derived from an EMBL/GenBank/DDBJ whole genome shotgun (WGS) entry which is preliminary data.</text>
</comment>
<proteinExistence type="predicted"/>
<reference evidence="3 4" key="1">
    <citation type="journal article" date="2024" name="Nat. Commun.">
        <title>Phylogenomics reveals the evolutionary origins of lichenization in chlorophyte algae.</title>
        <authorList>
            <person name="Puginier C."/>
            <person name="Libourel C."/>
            <person name="Otte J."/>
            <person name="Skaloud P."/>
            <person name="Haon M."/>
            <person name="Grisel S."/>
            <person name="Petersen M."/>
            <person name="Berrin J.G."/>
            <person name="Delaux P.M."/>
            <person name="Dal Grande F."/>
            <person name="Keller J."/>
        </authorList>
    </citation>
    <scope>NUCLEOTIDE SEQUENCE [LARGE SCALE GENOMIC DNA]</scope>
    <source>
        <strain evidence="3 4">SAG 245.80</strain>
    </source>
</reference>
<evidence type="ECO:0000259" key="2">
    <source>
        <dbReference type="PROSITE" id="PS50056"/>
    </source>
</evidence>
<organism evidence="3 4">
    <name type="scientific">Elliptochloris bilobata</name>
    <dbReference type="NCBI Taxonomy" id="381761"/>
    <lineage>
        <taxon>Eukaryota</taxon>
        <taxon>Viridiplantae</taxon>
        <taxon>Chlorophyta</taxon>
        <taxon>core chlorophytes</taxon>
        <taxon>Trebouxiophyceae</taxon>
        <taxon>Trebouxiophyceae incertae sedis</taxon>
        <taxon>Elliptochloris clade</taxon>
        <taxon>Elliptochloris</taxon>
    </lineage>
</organism>
<dbReference type="InterPro" id="IPR029021">
    <property type="entry name" value="Prot-tyrosine_phosphatase-like"/>
</dbReference>